<name>A0A3L7JZU0_9BACI</name>
<dbReference type="RefSeq" id="WP_121680856.1">
    <property type="nucleotide sequence ID" value="NZ_RCVZ01000007.1"/>
</dbReference>
<dbReference type="CDD" id="cd12870">
    <property type="entry name" value="MqsA"/>
    <property type="match status" value="1"/>
</dbReference>
<comment type="caution">
    <text evidence="1">The sequence shown here is derived from an EMBL/GenBank/DDBJ whole genome shotgun (WGS) entry which is preliminary data.</text>
</comment>
<dbReference type="InterPro" id="IPR022451">
    <property type="entry name" value="CHP03829_YokU"/>
</dbReference>
<sequence>MSKPEKNRCDWCGGDSVSIEKKSVYWELPEGTRAIEITGTPTVCCTSCSMEYQKETMVKEIEDQLFLIDRTKLASVLTFEDLMSMPRLLKRNYFDFS</sequence>
<reference evidence="1 2" key="1">
    <citation type="submission" date="2018-10" db="EMBL/GenBank/DDBJ databases">
        <title>Falsibacillus sp. genome draft.</title>
        <authorList>
            <person name="Shi S."/>
        </authorList>
    </citation>
    <scope>NUCLEOTIDE SEQUENCE [LARGE SCALE GENOMIC DNA]</scope>
    <source>
        <strain evidence="1 2">GY 10110</strain>
    </source>
</reference>
<evidence type="ECO:0000313" key="2">
    <source>
        <dbReference type="Proteomes" id="UP000276770"/>
    </source>
</evidence>
<dbReference type="InterPro" id="IPR022453">
    <property type="entry name" value="Znf_MqsA-type"/>
</dbReference>
<dbReference type="Pfam" id="PF14122">
    <property type="entry name" value="YokU"/>
    <property type="match status" value="1"/>
</dbReference>
<protein>
    <submittedName>
        <fullName evidence="1">YokU family protein</fullName>
    </submittedName>
</protein>
<dbReference type="OrthoDB" id="2666319at2"/>
<dbReference type="NCBIfam" id="TIGR03831">
    <property type="entry name" value="YgiT_finger"/>
    <property type="match status" value="1"/>
</dbReference>
<organism evidence="1 2">
    <name type="scientific">Falsibacillus albus</name>
    <dbReference type="NCBI Taxonomy" id="2478915"/>
    <lineage>
        <taxon>Bacteria</taxon>
        <taxon>Bacillati</taxon>
        <taxon>Bacillota</taxon>
        <taxon>Bacilli</taxon>
        <taxon>Bacillales</taxon>
        <taxon>Bacillaceae</taxon>
        <taxon>Falsibacillus</taxon>
    </lineage>
</organism>
<keyword evidence="2" id="KW-1185">Reference proteome</keyword>
<dbReference type="Proteomes" id="UP000276770">
    <property type="component" value="Unassembled WGS sequence"/>
</dbReference>
<accession>A0A3L7JZU0</accession>
<dbReference type="EMBL" id="RCVZ01000007">
    <property type="protein sequence ID" value="RLQ95201.1"/>
    <property type="molecule type" value="Genomic_DNA"/>
</dbReference>
<gene>
    <name evidence="1" type="ORF">D9X91_11960</name>
</gene>
<dbReference type="AlphaFoldDB" id="A0A3L7JZU0"/>
<evidence type="ECO:0000313" key="1">
    <source>
        <dbReference type="EMBL" id="RLQ95201.1"/>
    </source>
</evidence>
<proteinExistence type="predicted"/>
<dbReference type="NCBIfam" id="TIGR03829">
    <property type="entry name" value="YokU_near_AblA"/>
    <property type="match status" value="1"/>
</dbReference>